<dbReference type="GO" id="GO:0008270">
    <property type="term" value="F:zinc ion binding"/>
    <property type="evidence" value="ECO:0007669"/>
    <property type="project" value="UniProtKB-KW"/>
</dbReference>
<evidence type="ECO:0000259" key="5">
    <source>
        <dbReference type="PROSITE" id="PS50157"/>
    </source>
</evidence>
<dbReference type="InterPro" id="IPR012677">
    <property type="entry name" value="Nucleotide-bd_a/b_plait_sf"/>
</dbReference>
<feature type="domain" description="RRM" evidence="4">
    <location>
        <begin position="57"/>
        <end position="135"/>
    </location>
</feature>
<evidence type="ECO:0000256" key="2">
    <source>
        <dbReference type="PROSITE-ProRule" id="PRU00042"/>
    </source>
</evidence>
<evidence type="ECO:0000259" key="4">
    <source>
        <dbReference type="PROSITE" id="PS50102"/>
    </source>
</evidence>
<dbReference type="InterPro" id="IPR035979">
    <property type="entry name" value="RBD_domain_sf"/>
</dbReference>
<dbReference type="Gene3D" id="3.30.70.330">
    <property type="match status" value="1"/>
</dbReference>
<dbReference type="InterPro" id="IPR000504">
    <property type="entry name" value="RRM_dom"/>
</dbReference>
<dbReference type="PROSITE" id="PS50157">
    <property type="entry name" value="ZINC_FINGER_C2H2_2"/>
    <property type="match status" value="1"/>
</dbReference>
<dbReference type="PROSITE" id="PS50102">
    <property type="entry name" value="RRM"/>
    <property type="match status" value="1"/>
</dbReference>
<dbReference type="OrthoDB" id="6515492at2759"/>
<dbReference type="AlphaFoldDB" id="A0A7R9L263"/>
<sequence length="293" mass="32552">MAEDMADVEAMDDWTPMADDYNSVLINSYSSGQTAAQMPVHALPAVGPSRATDRSHYKLLVEGFPSEVTETGLKNFLRRIGCQSLSVKIMASNRTSGSCRPLAIVDFSSAKSAQKAIELLKAQKAYKLAVHFISDASSLLDHLVKHSPDFGYFECKPCRKRITKFEPMKIHLKTHHAVGADEVCREVANLKDLFDDLLLKIKERNHQKNSYTAPKETENAIAGLMGEEFAVGYDNHFNGAVDPLADAMNQAFNEEFNGYEDNPEIHIAETEENGDEYGFIQEGEDGLWMPTAI</sequence>
<dbReference type="Pfam" id="PF00076">
    <property type="entry name" value="RRM_1"/>
    <property type="match status" value="1"/>
</dbReference>
<gene>
    <name evidence="6" type="ORF">OSB1V03_LOCUS12928</name>
</gene>
<evidence type="ECO:0000313" key="6">
    <source>
        <dbReference type="EMBL" id="CAD7632525.1"/>
    </source>
</evidence>
<keyword evidence="2" id="KW-0862">Zinc</keyword>
<name>A0A7R9L263_9ACAR</name>
<keyword evidence="2" id="KW-0479">Metal-binding</keyword>
<keyword evidence="7" id="KW-1185">Reference proteome</keyword>
<keyword evidence="1 3" id="KW-0694">RNA-binding</keyword>
<dbReference type="Proteomes" id="UP000759131">
    <property type="component" value="Unassembled WGS sequence"/>
</dbReference>
<proteinExistence type="predicted"/>
<dbReference type="SMART" id="SM00360">
    <property type="entry name" value="RRM"/>
    <property type="match status" value="1"/>
</dbReference>
<dbReference type="SUPFAM" id="SSF54928">
    <property type="entry name" value="RNA-binding domain, RBD"/>
    <property type="match status" value="1"/>
</dbReference>
<evidence type="ECO:0008006" key="8">
    <source>
        <dbReference type="Google" id="ProtNLM"/>
    </source>
</evidence>
<dbReference type="EMBL" id="OC865697">
    <property type="protein sequence ID" value="CAD7632525.1"/>
    <property type="molecule type" value="Genomic_DNA"/>
</dbReference>
<reference evidence="6" key="1">
    <citation type="submission" date="2020-11" db="EMBL/GenBank/DDBJ databases">
        <authorList>
            <person name="Tran Van P."/>
        </authorList>
    </citation>
    <scope>NUCLEOTIDE SEQUENCE</scope>
</reference>
<accession>A0A7R9L263</accession>
<evidence type="ECO:0000256" key="3">
    <source>
        <dbReference type="PROSITE-ProRule" id="PRU00176"/>
    </source>
</evidence>
<keyword evidence="2" id="KW-0863">Zinc-finger</keyword>
<evidence type="ECO:0000256" key="1">
    <source>
        <dbReference type="ARBA" id="ARBA00022884"/>
    </source>
</evidence>
<dbReference type="EMBL" id="CAJPIZ010011122">
    <property type="protein sequence ID" value="CAG2112955.1"/>
    <property type="molecule type" value="Genomic_DNA"/>
</dbReference>
<dbReference type="InterPro" id="IPR013087">
    <property type="entry name" value="Znf_C2H2_type"/>
</dbReference>
<dbReference type="CDD" id="cd00590">
    <property type="entry name" value="RRM_SF"/>
    <property type="match status" value="1"/>
</dbReference>
<dbReference type="GO" id="GO:0003723">
    <property type="term" value="F:RNA binding"/>
    <property type="evidence" value="ECO:0007669"/>
    <property type="project" value="UniProtKB-UniRule"/>
</dbReference>
<evidence type="ECO:0000313" key="7">
    <source>
        <dbReference type="Proteomes" id="UP000759131"/>
    </source>
</evidence>
<organism evidence="6">
    <name type="scientific">Medioppia subpectinata</name>
    <dbReference type="NCBI Taxonomy" id="1979941"/>
    <lineage>
        <taxon>Eukaryota</taxon>
        <taxon>Metazoa</taxon>
        <taxon>Ecdysozoa</taxon>
        <taxon>Arthropoda</taxon>
        <taxon>Chelicerata</taxon>
        <taxon>Arachnida</taxon>
        <taxon>Acari</taxon>
        <taxon>Acariformes</taxon>
        <taxon>Sarcoptiformes</taxon>
        <taxon>Oribatida</taxon>
        <taxon>Brachypylina</taxon>
        <taxon>Oppioidea</taxon>
        <taxon>Oppiidae</taxon>
        <taxon>Medioppia</taxon>
    </lineage>
</organism>
<feature type="domain" description="C2H2-type" evidence="5">
    <location>
        <begin position="153"/>
        <end position="175"/>
    </location>
</feature>
<protein>
    <recommendedName>
        <fullName evidence="8">C2H2-type domain-containing protein</fullName>
    </recommendedName>
</protein>